<reference evidence="10 11" key="1">
    <citation type="submission" date="2019-11" db="EMBL/GenBank/DDBJ databases">
        <title>Draft genome sequences of five Paenibacillus species of dairy origin.</title>
        <authorList>
            <person name="Olajide A.M."/>
            <person name="Chen S."/>
            <person name="Lapointe G."/>
        </authorList>
    </citation>
    <scope>NUCLEOTIDE SEQUENCE [LARGE SCALE GENOMIC DNA]</scope>
    <source>
        <strain evidence="10 11">2CS3</strain>
    </source>
</reference>
<feature type="region of interest" description="Disordered" evidence="6">
    <location>
        <begin position="1010"/>
        <end position="1029"/>
    </location>
</feature>
<feature type="compositionally biased region" description="Gly residues" evidence="6">
    <location>
        <begin position="933"/>
        <end position="949"/>
    </location>
</feature>
<evidence type="ECO:0000256" key="5">
    <source>
        <dbReference type="ARBA" id="ARBA00023088"/>
    </source>
</evidence>
<evidence type="ECO:0000256" key="1">
    <source>
        <dbReference type="ARBA" id="ARBA00004168"/>
    </source>
</evidence>
<keyword evidence="5" id="KW-0572">Peptidoglycan-anchor</keyword>
<evidence type="ECO:0000259" key="8">
    <source>
        <dbReference type="PROSITE" id="PS50978"/>
    </source>
</evidence>
<evidence type="ECO:0000256" key="2">
    <source>
        <dbReference type="ARBA" id="ARBA00022512"/>
    </source>
</evidence>
<feature type="chain" id="PRO_5031479659" description="NEAT domain-containing protein" evidence="7">
    <location>
        <begin position="30"/>
        <end position="1415"/>
    </location>
</feature>
<dbReference type="Pfam" id="PF05031">
    <property type="entry name" value="NEAT"/>
    <property type="match status" value="3"/>
</dbReference>
<dbReference type="Gene3D" id="2.60.40.1850">
    <property type="match status" value="5"/>
</dbReference>
<dbReference type="InterPro" id="IPR001119">
    <property type="entry name" value="SLH_dom"/>
</dbReference>
<feature type="domain" description="NEAT" evidence="8">
    <location>
        <begin position="1099"/>
        <end position="1228"/>
    </location>
</feature>
<feature type="signal peptide" evidence="7">
    <location>
        <begin position="1"/>
        <end position="29"/>
    </location>
</feature>
<evidence type="ECO:0000313" key="10">
    <source>
        <dbReference type="EMBL" id="MUG69183.1"/>
    </source>
</evidence>
<keyword evidence="4 7" id="KW-0732">Signal</keyword>
<keyword evidence="3" id="KW-0964">Secreted</keyword>
<keyword evidence="11" id="KW-1185">Reference proteome</keyword>
<evidence type="ECO:0008006" key="12">
    <source>
        <dbReference type="Google" id="ProtNLM"/>
    </source>
</evidence>
<dbReference type="PANTHER" id="PTHR37824">
    <property type="entry name" value="IRON-REGULATED SURFACE DETERMINANT PROTEIN C"/>
    <property type="match status" value="1"/>
</dbReference>
<dbReference type="PANTHER" id="PTHR37824:SF1">
    <property type="entry name" value="IRON-REGULATED SURFACE DETERMINANT PROTEIN C"/>
    <property type="match status" value="1"/>
</dbReference>
<name>A0A7X2Z6I2_9BACL</name>
<evidence type="ECO:0000256" key="3">
    <source>
        <dbReference type="ARBA" id="ARBA00022525"/>
    </source>
</evidence>
<feature type="domain" description="SLH" evidence="9">
    <location>
        <begin position="1299"/>
        <end position="1357"/>
    </location>
</feature>
<evidence type="ECO:0000256" key="6">
    <source>
        <dbReference type="SAM" id="MobiDB-lite"/>
    </source>
</evidence>
<feature type="domain" description="SLH" evidence="9">
    <location>
        <begin position="1235"/>
        <end position="1298"/>
    </location>
</feature>
<dbReference type="Proteomes" id="UP000450917">
    <property type="component" value="Unassembled WGS sequence"/>
</dbReference>
<feature type="domain" description="SLH" evidence="9">
    <location>
        <begin position="1358"/>
        <end position="1415"/>
    </location>
</feature>
<dbReference type="PROSITE" id="PS51272">
    <property type="entry name" value="SLH"/>
    <property type="match status" value="3"/>
</dbReference>
<evidence type="ECO:0000256" key="4">
    <source>
        <dbReference type="ARBA" id="ARBA00022729"/>
    </source>
</evidence>
<comment type="caution">
    <text evidence="10">The sequence shown here is derived from an EMBL/GenBank/DDBJ whole genome shotgun (WGS) entry which is preliminary data.</text>
</comment>
<keyword evidence="2" id="KW-0134">Cell wall</keyword>
<dbReference type="InterPro" id="IPR006635">
    <property type="entry name" value="NEAT_dom"/>
</dbReference>
<evidence type="ECO:0000256" key="7">
    <source>
        <dbReference type="SAM" id="SignalP"/>
    </source>
</evidence>
<dbReference type="InterPro" id="IPR037250">
    <property type="entry name" value="NEAT_dom_sf"/>
</dbReference>
<evidence type="ECO:0000313" key="11">
    <source>
        <dbReference type="Proteomes" id="UP000450917"/>
    </source>
</evidence>
<dbReference type="InterPro" id="IPR050436">
    <property type="entry name" value="IsdA"/>
</dbReference>
<dbReference type="EMBL" id="WNZX01000001">
    <property type="protein sequence ID" value="MUG69183.1"/>
    <property type="molecule type" value="Genomic_DNA"/>
</dbReference>
<proteinExistence type="predicted"/>
<sequence length="1415" mass="153073">MTKQIQKTMAIWLAFVLLLSALQIGSVSAAETSSIVPDGEYAIGYRYVKDTNHSEVSAANAYMLPNTGKLIIQNGHAKFENQITKENYATFAYFGSRMAGRDKAVIHEEVGKAPVVTGIEGYKPVVTRLTEDGRNVIVQIEIEDISKIQDLLLHVDDKDNIFKLPVPYNYWYHVGLELDISQIVIPDPGNGEGGSGDPGNGGDNGNEPVTLAMFNELATVARSVYASTYEGTGDGYYPVGSKAEFYLSITQSETIAANAGGEPTIIKAAYNKLKAALDKYNALKIVVDKAPLIQLIEEIRAFTQTAKDGGAAEGGPGNQVVYAFSENEYPYPTVQGFVNRTQAASNVVADVYASPEDVSKQYNNLYNGDSLTPGFKDIQKRKFVASAVNILILDSDTDTATESVYANEFKHTATILQQAEDPYYQAYANITFVNPAGELDVKRLSPNAAGSYGTSYSLAASAVKNQSDAQNKVYQPAIRYASADDSKWRGLTGLRYTVNGVTKTVYISFNADQLAALNNSVAYARQLHEGAVEGTEPGQYQAGAKATLLEAIELAAVTGSKLAASRPQIADASAKLQAAVDAFQASVIPANPDPGTGNPNEYPIGFTIYKKGTDQNSVMYDYVDRNSGKLVLENDKYYVSFTLKQSKEVVSFKTKQNGVLQETETVSTDEAANTRTVRFEVEDLTARKDGWVKIYWQITDSYLYDHEYDVELGFSNLPVLPVSKTTLNSKITEAEAKYQAAAEGSSPGQYAAGAKAALQKAIDTAKDVSSSTTATQQAVNEAVNALKKALVIFNASEILADASYTFSLPAMITDATGAPISNYVSSGAKFEVSSGKQVATFELKAGVKLKKIQMKKADGSLEDVEKVAAAAKQAGVVTVLSADGAAAAISFEVKDRTAVYVLSLVDADQTERAFEIAFAEVALVPPPTTNPEGPGGGGPGSGGPGGGGTTPNIHGIPDGTYSIAYRFLKYNTNETSVMQDYVITPGRLTVQNGTMFVEITLQQSKEVTDFKIDNGGGMSTPEVSQTDEEKNTRTVKFQVNDLTEKLKGWVKIYWQVSPDFLYDHEYDVHLTFDKSTIKAIASGANPAQDDANKPFLEKYTEGEYAIEYALNLRGSKQTSVTNDYVKHPAKLVLKEGKSYLVVTVSNKEVTGLKIEKDGVLTDAEVVSTNEQRNERTLQFEVKDTKTKIFAQFILAVPGKYNGEYNVEFVLDGNSVKPYKEQPSDNGQIKPGKQQGVSGIFADLEDHWAKAAIERAVGLGIVNGYEDGTFRPDAEINRAEFTTLLSRTLKLVPSTEELSFTDLENIPEWVKPHLAPVVQAGIIGGYEDGSFRAERKISRAELAVIIVRALKLDVEANAQSTFEDAGSIPQWAHAEVAAANELGIISGRDNNLFAPNESATRAEAVTLILALNNYVK</sequence>
<feature type="region of interest" description="Disordered" evidence="6">
    <location>
        <begin position="187"/>
        <end position="207"/>
    </location>
</feature>
<feature type="domain" description="NEAT" evidence="8">
    <location>
        <begin position="597"/>
        <end position="722"/>
    </location>
</feature>
<feature type="region of interest" description="Disordered" evidence="6">
    <location>
        <begin position="924"/>
        <end position="954"/>
    </location>
</feature>
<dbReference type="SUPFAM" id="SSF158911">
    <property type="entry name" value="NEAT domain-like"/>
    <property type="match status" value="4"/>
</dbReference>
<feature type="domain" description="NEAT" evidence="8">
    <location>
        <begin position="956"/>
        <end position="1080"/>
    </location>
</feature>
<dbReference type="Pfam" id="PF00395">
    <property type="entry name" value="SLH"/>
    <property type="match status" value="3"/>
</dbReference>
<protein>
    <recommendedName>
        <fullName evidence="12">NEAT domain-containing protein</fullName>
    </recommendedName>
</protein>
<dbReference type="RefSeq" id="WP_155613777.1">
    <property type="nucleotide sequence ID" value="NZ_WNZX01000001.1"/>
</dbReference>
<evidence type="ECO:0000259" key="9">
    <source>
        <dbReference type="PROSITE" id="PS51272"/>
    </source>
</evidence>
<accession>A0A7X2Z6I2</accession>
<comment type="subcellular location">
    <subcellularLocation>
        <location evidence="1">Secreted</location>
        <location evidence="1">Cell wall</location>
        <topology evidence="1">Peptidoglycan-anchor</topology>
    </subcellularLocation>
</comment>
<dbReference type="SMART" id="SM00725">
    <property type="entry name" value="NEAT"/>
    <property type="match status" value="3"/>
</dbReference>
<dbReference type="CDD" id="cd06920">
    <property type="entry name" value="NEAT"/>
    <property type="match status" value="3"/>
</dbReference>
<dbReference type="Gene3D" id="1.20.1270.90">
    <property type="entry name" value="AF1782-like"/>
    <property type="match status" value="3"/>
</dbReference>
<organism evidence="10 11">
    <name type="scientific">Paenibacillus validus</name>
    <dbReference type="NCBI Taxonomy" id="44253"/>
    <lineage>
        <taxon>Bacteria</taxon>
        <taxon>Bacillati</taxon>
        <taxon>Bacillota</taxon>
        <taxon>Bacilli</taxon>
        <taxon>Bacillales</taxon>
        <taxon>Paenibacillaceae</taxon>
        <taxon>Paenibacillus</taxon>
    </lineage>
</organism>
<gene>
    <name evidence="10" type="ORF">GNP93_00690</name>
</gene>
<dbReference type="PROSITE" id="PS50978">
    <property type="entry name" value="NEAT"/>
    <property type="match status" value="3"/>
</dbReference>
<feature type="compositionally biased region" description="Gly residues" evidence="6">
    <location>
        <begin position="190"/>
        <end position="204"/>
    </location>
</feature>